<dbReference type="InterPro" id="IPR008634">
    <property type="entry name" value="Gas-vesicle_GvpO"/>
</dbReference>
<dbReference type="EMBL" id="JBHTIS010002064">
    <property type="protein sequence ID" value="MFD1049247.1"/>
    <property type="molecule type" value="Genomic_DNA"/>
</dbReference>
<comment type="caution">
    <text evidence="2">The sequence shown here is derived from an EMBL/GenBank/DDBJ whole genome shotgun (WGS) entry which is preliminary data.</text>
</comment>
<keyword evidence="3" id="KW-1185">Reference proteome</keyword>
<evidence type="ECO:0000313" key="2">
    <source>
        <dbReference type="EMBL" id="MFD1049247.1"/>
    </source>
</evidence>
<evidence type="ECO:0000256" key="1">
    <source>
        <dbReference type="SAM" id="MobiDB-lite"/>
    </source>
</evidence>
<organism evidence="2 3">
    <name type="scientific">Kibdelosporangium lantanae</name>
    <dbReference type="NCBI Taxonomy" id="1497396"/>
    <lineage>
        <taxon>Bacteria</taxon>
        <taxon>Bacillati</taxon>
        <taxon>Actinomycetota</taxon>
        <taxon>Actinomycetes</taxon>
        <taxon>Pseudonocardiales</taxon>
        <taxon>Pseudonocardiaceae</taxon>
        <taxon>Kibdelosporangium</taxon>
    </lineage>
</organism>
<accession>A0ABW3MF55</accession>
<proteinExistence type="predicted"/>
<dbReference type="Pfam" id="PF05800">
    <property type="entry name" value="GvpO"/>
    <property type="match status" value="1"/>
</dbReference>
<protein>
    <submittedName>
        <fullName evidence="2">Gas vesicle protein</fullName>
    </submittedName>
</protein>
<feature type="region of interest" description="Disordered" evidence="1">
    <location>
        <begin position="1"/>
        <end position="25"/>
    </location>
</feature>
<evidence type="ECO:0000313" key="3">
    <source>
        <dbReference type="Proteomes" id="UP001597045"/>
    </source>
</evidence>
<sequence length="112" mass="11944">MICAMPVRSFDEPPPGDETPSQGRQPTAVTAVAAIRAAKQQFGEVTGRQPEAVIGVRAGDGGGWSVLVEVVELDRIPASTSVLATYRVDVDAGGVLQSYERLRRYTRGTTDL</sequence>
<gene>
    <name evidence="2" type="ORF">ACFQ1S_28770</name>
</gene>
<reference evidence="3" key="1">
    <citation type="journal article" date="2019" name="Int. J. Syst. Evol. Microbiol.">
        <title>The Global Catalogue of Microorganisms (GCM) 10K type strain sequencing project: providing services to taxonomists for standard genome sequencing and annotation.</title>
        <authorList>
            <consortium name="The Broad Institute Genomics Platform"/>
            <consortium name="The Broad Institute Genome Sequencing Center for Infectious Disease"/>
            <person name="Wu L."/>
            <person name="Ma J."/>
        </authorList>
    </citation>
    <scope>NUCLEOTIDE SEQUENCE [LARGE SCALE GENOMIC DNA]</scope>
    <source>
        <strain evidence="3">JCM 31486</strain>
    </source>
</reference>
<name>A0ABW3MF55_9PSEU</name>
<dbReference type="Proteomes" id="UP001597045">
    <property type="component" value="Unassembled WGS sequence"/>
</dbReference>